<dbReference type="CDD" id="cd00761">
    <property type="entry name" value="Glyco_tranf_GTA_type"/>
    <property type="match status" value="1"/>
</dbReference>
<dbReference type="InterPro" id="IPR001173">
    <property type="entry name" value="Glyco_trans_2-like"/>
</dbReference>
<organism evidence="3 4">
    <name type="scientific">Phaeodactylibacter luteus</name>
    <dbReference type="NCBI Taxonomy" id="1564516"/>
    <lineage>
        <taxon>Bacteria</taxon>
        <taxon>Pseudomonadati</taxon>
        <taxon>Bacteroidota</taxon>
        <taxon>Saprospiria</taxon>
        <taxon>Saprospirales</taxon>
        <taxon>Haliscomenobacteraceae</taxon>
        <taxon>Phaeodactylibacter</taxon>
    </lineage>
</organism>
<accession>A0A5C6RK83</accession>
<dbReference type="EMBL" id="VOOR01000031">
    <property type="protein sequence ID" value="TXB62384.1"/>
    <property type="molecule type" value="Genomic_DNA"/>
</dbReference>
<dbReference type="PANTHER" id="PTHR43685:SF2">
    <property type="entry name" value="GLYCOSYLTRANSFERASE 2-LIKE DOMAIN-CONTAINING PROTEIN"/>
    <property type="match status" value="1"/>
</dbReference>
<evidence type="ECO:0000259" key="2">
    <source>
        <dbReference type="Pfam" id="PF00535"/>
    </source>
</evidence>
<protein>
    <submittedName>
        <fullName evidence="3">Glycosyltransferase family 2 protein</fullName>
    </submittedName>
</protein>
<feature type="transmembrane region" description="Helical" evidence="1">
    <location>
        <begin position="293"/>
        <end position="312"/>
    </location>
</feature>
<reference evidence="3 4" key="1">
    <citation type="submission" date="2019-08" db="EMBL/GenBank/DDBJ databases">
        <title>Genome of Phaeodactylibacter luteus.</title>
        <authorList>
            <person name="Bowman J.P."/>
        </authorList>
    </citation>
    <scope>NUCLEOTIDE SEQUENCE [LARGE SCALE GENOMIC DNA]</scope>
    <source>
        <strain evidence="3 4">KCTC 42180</strain>
    </source>
</reference>
<dbReference type="PANTHER" id="PTHR43685">
    <property type="entry name" value="GLYCOSYLTRANSFERASE"/>
    <property type="match status" value="1"/>
</dbReference>
<name>A0A5C6RK83_9BACT</name>
<keyword evidence="1" id="KW-0472">Membrane</keyword>
<dbReference type="OrthoDB" id="927791at2"/>
<dbReference type="GO" id="GO:0016740">
    <property type="term" value="F:transferase activity"/>
    <property type="evidence" value="ECO:0007669"/>
    <property type="project" value="UniProtKB-KW"/>
</dbReference>
<feature type="domain" description="Glycosyltransferase 2-like" evidence="2">
    <location>
        <begin position="4"/>
        <end position="105"/>
    </location>
</feature>
<dbReference type="Proteomes" id="UP000321580">
    <property type="component" value="Unassembled WGS sequence"/>
</dbReference>
<dbReference type="InterPro" id="IPR029044">
    <property type="entry name" value="Nucleotide-diphossugar_trans"/>
</dbReference>
<sequence length="324" mass="36573">MLVSIIIPAYNVEAYVGEALDSALAQTYRPIEIIAVDNNSTDGTLGVLQQYQMLHPKLITVLQEPKQGAPAARNLGLKHAKGEWLQFLDADDILLPEKIERQVGLVSFFFENENRLLAIVTGAYLFEKINGQRVKYNSSERIWRGLISGSAGITSANLFKKESVSLAGQWDESLCSSQEYNLMYRILTMGYLGCSYNACLTIVRQRANSISTSTLFNTKLEASYFRLSVCKDLKNLDKGKWPDGVDVSFLNQMIVKQISVVGLFNHSESLALYRSFFGKTKVSLTLPVFSRSFIIGYQWFGFKFGVLMYSLFYQLRRLLKLELA</sequence>
<dbReference type="Pfam" id="PF00535">
    <property type="entry name" value="Glycos_transf_2"/>
    <property type="match status" value="1"/>
</dbReference>
<evidence type="ECO:0000313" key="3">
    <source>
        <dbReference type="EMBL" id="TXB62384.1"/>
    </source>
</evidence>
<keyword evidence="4" id="KW-1185">Reference proteome</keyword>
<evidence type="ECO:0000256" key="1">
    <source>
        <dbReference type="SAM" id="Phobius"/>
    </source>
</evidence>
<keyword evidence="1" id="KW-1133">Transmembrane helix</keyword>
<dbReference type="InterPro" id="IPR050834">
    <property type="entry name" value="Glycosyltransf_2"/>
</dbReference>
<comment type="caution">
    <text evidence="3">The sequence shown here is derived from an EMBL/GenBank/DDBJ whole genome shotgun (WGS) entry which is preliminary data.</text>
</comment>
<keyword evidence="1" id="KW-0812">Transmembrane</keyword>
<proteinExistence type="predicted"/>
<keyword evidence="3" id="KW-0808">Transferase</keyword>
<dbReference type="SUPFAM" id="SSF53448">
    <property type="entry name" value="Nucleotide-diphospho-sugar transferases"/>
    <property type="match status" value="1"/>
</dbReference>
<gene>
    <name evidence="3" type="ORF">FRY97_14590</name>
</gene>
<dbReference type="AlphaFoldDB" id="A0A5C6RK83"/>
<evidence type="ECO:0000313" key="4">
    <source>
        <dbReference type="Proteomes" id="UP000321580"/>
    </source>
</evidence>
<dbReference type="RefSeq" id="WP_147168291.1">
    <property type="nucleotide sequence ID" value="NZ_VOOR01000031.1"/>
</dbReference>
<dbReference type="Gene3D" id="3.90.550.10">
    <property type="entry name" value="Spore Coat Polysaccharide Biosynthesis Protein SpsA, Chain A"/>
    <property type="match status" value="1"/>
</dbReference>